<dbReference type="InParanoid" id="E3L203"/>
<dbReference type="Proteomes" id="UP000008783">
    <property type="component" value="Unassembled WGS sequence"/>
</dbReference>
<dbReference type="RefSeq" id="XP_003334997.1">
    <property type="nucleotide sequence ID" value="XM_003334949.1"/>
</dbReference>
<dbReference type="EMBL" id="DS178334">
    <property type="protein sequence ID" value="EFP90578.1"/>
    <property type="molecule type" value="Genomic_DNA"/>
</dbReference>
<reference evidence="2" key="2">
    <citation type="journal article" date="2011" name="Proc. Natl. Acad. Sci. U.S.A.">
        <title>Obligate biotrophy features unraveled by the genomic analysis of rust fungi.</title>
        <authorList>
            <person name="Duplessis S."/>
            <person name="Cuomo C.A."/>
            <person name="Lin Y.-C."/>
            <person name="Aerts A."/>
            <person name="Tisserant E."/>
            <person name="Veneault-Fourrey C."/>
            <person name="Joly D.L."/>
            <person name="Hacquard S."/>
            <person name="Amselem J."/>
            <person name="Cantarel B.L."/>
            <person name="Chiu R."/>
            <person name="Coutinho P.M."/>
            <person name="Feau N."/>
            <person name="Field M."/>
            <person name="Frey P."/>
            <person name="Gelhaye E."/>
            <person name="Goldberg J."/>
            <person name="Grabherr M.G."/>
            <person name="Kodira C.D."/>
            <person name="Kohler A."/>
            <person name="Kuees U."/>
            <person name="Lindquist E.A."/>
            <person name="Lucas S.M."/>
            <person name="Mago R."/>
            <person name="Mauceli E."/>
            <person name="Morin E."/>
            <person name="Murat C."/>
            <person name="Pangilinan J.L."/>
            <person name="Park R."/>
            <person name="Pearson M."/>
            <person name="Quesneville H."/>
            <person name="Rouhier N."/>
            <person name="Sakthikumar S."/>
            <person name="Salamov A.A."/>
            <person name="Schmutz J."/>
            <person name="Selles B."/>
            <person name="Shapiro H."/>
            <person name="Tanguay P."/>
            <person name="Tuskan G.A."/>
            <person name="Henrissat B."/>
            <person name="Van de Peer Y."/>
            <person name="Rouze P."/>
            <person name="Ellis J.G."/>
            <person name="Dodds P.N."/>
            <person name="Schein J.E."/>
            <person name="Zhong S."/>
            <person name="Hamelin R.C."/>
            <person name="Grigoriev I.V."/>
            <person name="Szabo L.J."/>
            <person name="Martin F."/>
        </authorList>
    </citation>
    <scope>NUCLEOTIDE SEQUENCE [LARGE SCALE GENOMIC DNA]</scope>
    <source>
        <strain evidence="2">CRL 75-36-700-3 / race SCCL</strain>
    </source>
</reference>
<reference key="1">
    <citation type="submission" date="2007-01" db="EMBL/GenBank/DDBJ databases">
        <title>The Genome Sequence of Puccinia graminis f. sp. tritici Strain CRL 75-36-700-3.</title>
        <authorList>
            <consortium name="The Broad Institute Genome Sequencing Platform"/>
            <person name="Birren B."/>
            <person name="Lander E."/>
            <person name="Galagan J."/>
            <person name="Nusbaum C."/>
            <person name="Devon K."/>
            <person name="Cuomo C."/>
            <person name="Jaffe D."/>
            <person name="Butler J."/>
            <person name="Alvarez P."/>
            <person name="Gnerre S."/>
            <person name="Grabherr M."/>
            <person name="Mauceli E."/>
            <person name="Brockman W."/>
            <person name="Young S."/>
            <person name="LaButti K."/>
            <person name="Sykes S."/>
            <person name="DeCaprio D."/>
            <person name="Crawford M."/>
            <person name="Koehrsen M."/>
            <person name="Engels R."/>
            <person name="Montgomery P."/>
            <person name="Pearson M."/>
            <person name="Howarth C."/>
            <person name="Larson L."/>
            <person name="White J."/>
            <person name="Zeng Q."/>
            <person name="Kodira C."/>
            <person name="Yandava C."/>
            <person name="Alvarado L."/>
            <person name="O'Leary S."/>
            <person name="Szabo L."/>
            <person name="Dean R."/>
            <person name="Schein J."/>
        </authorList>
    </citation>
    <scope>NUCLEOTIDE SEQUENCE</scope>
    <source>
        <strain>CRL 75-36-700-3</strain>
    </source>
</reference>
<evidence type="ECO:0000313" key="2">
    <source>
        <dbReference type="Proteomes" id="UP000008783"/>
    </source>
</evidence>
<dbReference type="KEGG" id="pgr:PGTG_16604"/>
<organism evidence="1 2">
    <name type="scientific">Puccinia graminis f. sp. tritici (strain CRL 75-36-700-3 / race SCCL)</name>
    <name type="common">Black stem rust fungus</name>
    <dbReference type="NCBI Taxonomy" id="418459"/>
    <lineage>
        <taxon>Eukaryota</taxon>
        <taxon>Fungi</taxon>
        <taxon>Dikarya</taxon>
        <taxon>Basidiomycota</taxon>
        <taxon>Pucciniomycotina</taxon>
        <taxon>Pucciniomycetes</taxon>
        <taxon>Pucciniales</taxon>
        <taxon>Pucciniaceae</taxon>
        <taxon>Puccinia</taxon>
    </lineage>
</organism>
<gene>
    <name evidence="1" type="ORF">PGTG_16604</name>
</gene>
<dbReference type="AlphaFoldDB" id="E3L203"/>
<sequence>MAGRNSFRPSNLYGLDDGEGFFLVIETGGLERQLPSNDPLTRVDSALPEACQCAAHYLRRANVWALRTHKIWKNGWMVCTSNPNFGGESVEAPKISLKQQWVYTILYYNWPFLV</sequence>
<dbReference type="GeneID" id="10530478"/>
<dbReference type="VEuPathDB" id="FungiDB:PGTG_16604"/>
<proteinExistence type="predicted"/>
<dbReference type="HOGENOM" id="CLU_2122285_0_0_1"/>
<evidence type="ECO:0000313" key="1">
    <source>
        <dbReference type="EMBL" id="EFP90578.1"/>
    </source>
</evidence>
<keyword evidence="2" id="KW-1185">Reference proteome</keyword>
<accession>E3L203</accession>
<protein>
    <submittedName>
        <fullName evidence="1">Uncharacterized protein</fullName>
    </submittedName>
</protein>
<name>E3L203_PUCGT</name>